<feature type="region of interest" description="Disordered" evidence="1">
    <location>
        <begin position="72"/>
        <end position="97"/>
    </location>
</feature>
<gene>
    <name evidence="2" type="ORF">CLUP02_03105</name>
</gene>
<evidence type="ECO:0000256" key="1">
    <source>
        <dbReference type="SAM" id="MobiDB-lite"/>
    </source>
</evidence>
<dbReference type="RefSeq" id="XP_049139275.1">
    <property type="nucleotide sequence ID" value="XM_049282132.1"/>
</dbReference>
<keyword evidence="3" id="KW-1185">Reference proteome</keyword>
<name>A0A9Q8SIP9_9PEZI</name>
<dbReference type="Proteomes" id="UP000830671">
    <property type="component" value="Chromosome 2"/>
</dbReference>
<protein>
    <submittedName>
        <fullName evidence="2">Uncharacterized protein</fullName>
    </submittedName>
</protein>
<proteinExistence type="predicted"/>
<dbReference type="KEGG" id="clup:CLUP02_03105"/>
<feature type="compositionally biased region" description="Basic and acidic residues" evidence="1">
    <location>
        <begin position="85"/>
        <end position="97"/>
    </location>
</feature>
<reference evidence="2" key="1">
    <citation type="journal article" date="2021" name="Mol. Plant Microbe Interact.">
        <title>Complete Genome Sequence of the Plant-Pathogenic Fungus Colletotrichum lupini.</title>
        <authorList>
            <person name="Baroncelli R."/>
            <person name="Pensec F."/>
            <person name="Da Lio D."/>
            <person name="Boufleur T."/>
            <person name="Vicente I."/>
            <person name="Sarrocco S."/>
            <person name="Picot A."/>
            <person name="Baraldi E."/>
            <person name="Sukno S."/>
            <person name="Thon M."/>
            <person name="Le Floch G."/>
        </authorList>
    </citation>
    <scope>NUCLEOTIDE SEQUENCE</scope>
    <source>
        <strain evidence="2">IMI 504893</strain>
    </source>
</reference>
<dbReference type="EMBL" id="CP019474">
    <property type="protein sequence ID" value="UQC77636.1"/>
    <property type="molecule type" value="Genomic_DNA"/>
</dbReference>
<evidence type="ECO:0000313" key="2">
    <source>
        <dbReference type="EMBL" id="UQC77636.1"/>
    </source>
</evidence>
<accession>A0A9Q8SIP9</accession>
<organism evidence="2 3">
    <name type="scientific">Colletotrichum lupini</name>
    <dbReference type="NCBI Taxonomy" id="145971"/>
    <lineage>
        <taxon>Eukaryota</taxon>
        <taxon>Fungi</taxon>
        <taxon>Dikarya</taxon>
        <taxon>Ascomycota</taxon>
        <taxon>Pezizomycotina</taxon>
        <taxon>Sordariomycetes</taxon>
        <taxon>Hypocreomycetidae</taxon>
        <taxon>Glomerellales</taxon>
        <taxon>Glomerellaceae</taxon>
        <taxon>Colletotrichum</taxon>
        <taxon>Colletotrichum acutatum species complex</taxon>
    </lineage>
</organism>
<sequence length="97" mass="10439">MTLPFPSAFAAFPKWSVKEDGVLKVSMTPRVTQTLFVPNSGFLLFVAWQTGPEASTARGGGHGEPHVFRVALGGDQTGGGRRPRKVEMQGEEADRPV</sequence>
<dbReference type="AlphaFoldDB" id="A0A9Q8SIP9"/>
<dbReference type="GeneID" id="73337142"/>
<evidence type="ECO:0000313" key="3">
    <source>
        <dbReference type="Proteomes" id="UP000830671"/>
    </source>
</evidence>